<dbReference type="STRING" id="7375.A0A0L0C1E1"/>
<dbReference type="GO" id="GO:0005634">
    <property type="term" value="C:nucleus"/>
    <property type="evidence" value="ECO:0007669"/>
    <property type="project" value="TreeGrafter"/>
</dbReference>
<comment type="caution">
    <text evidence="2">The sequence shown here is derived from an EMBL/GenBank/DDBJ whole genome shotgun (WGS) entry which is preliminary data.</text>
</comment>
<proteinExistence type="predicted"/>
<dbReference type="Proteomes" id="UP000037069">
    <property type="component" value="Unassembled WGS sequence"/>
</dbReference>
<dbReference type="PANTHER" id="PTHR13621">
    <property type="entry name" value="PROLINE-RICH PROTEIN PRCC"/>
    <property type="match status" value="1"/>
</dbReference>
<dbReference type="OrthoDB" id="206969at2759"/>
<gene>
    <name evidence="2" type="ORF">FF38_00721</name>
</gene>
<dbReference type="AlphaFoldDB" id="A0A0L0C1E1"/>
<feature type="compositionally biased region" description="Polar residues" evidence="1">
    <location>
        <begin position="251"/>
        <end position="260"/>
    </location>
</feature>
<evidence type="ECO:0008006" key="4">
    <source>
        <dbReference type="Google" id="ProtNLM"/>
    </source>
</evidence>
<evidence type="ECO:0000313" key="2">
    <source>
        <dbReference type="EMBL" id="KNC26071.1"/>
    </source>
</evidence>
<organism evidence="2 3">
    <name type="scientific">Lucilia cuprina</name>
    <name type="common">Green bottle fly</name>
    <name type="synonym">Australian sheep blowfly</name>
    <dbReference type="NCBI Taxonomy" id="7375"/>
    <lineage>
        <taxon>Eukaryota</taxon>
        <taxon>Metazoa</taxon>
        <taxon>Ecdysozoa</taxon>
        <taxon>Arthropoda</taxon>
        <taxon>Hexapoda</taxon>
        <taxon>Insecta</taxon>
        <taxon>Pterygota</taxon>
        <taxon>Neoptera</taxon>
        <taxon>Endopterygota</taxon>
        <taxon>Diptera</taxon>
        <taxon>Brachycera</taxon>
        <taxon>Muscomorpha</taxon>
        <taxon>Oestroidea</taxon>
        <taxon>Calliphoridae</taxon>
        <taxon>Luciliinae</taxon>
        <taxon>Lucilia</taxon>
    </lineage>
</organism>
<name>A0A0L0C1E1_LUCCU</name>
<dbReference type="PANTHER" id="PTHR13621:SF2">
    <property type="entry name" value="PROLINE-RICH PROTEIN PRCC"/>
    <property type="match status" value="1"/>
</dbReference>
<dbReference type="OMA" id="QVMPDRE"/>
<feature type="compositionally biased region" description="Basic and acidic residues" evidence="1">
    <location>
        <begin position="118"/>
        <end position="133"/>
    </location>
</feature>
<evidence type="ECO:0000313" key="3">
    <source>
        <dbReference type="Proteomes" id="UP000037069"/>
    </source>
</evidence>
<dbReference type="Pfam" id="PF10253">
    <property type="entry name" value="PRCC"/>
    <property type="match status" value="1"/>
</dbReference>
<protein>
    <recommendedName>
        <fullName evidence="4">Proline-rich protein PRCC</fullName>
    </recommendedName>
</protein>
<evidence type="ECO:0000256" key="1">
    <source>
        <dbReference type="SAM" id="MobiDB-lite"/>
    </source>
</evidence>
<feature type="region of interest" description="Disordered" evidence="1">
    <location>
        <begin position="42"/>
        <end position="61"/>
    </location>
</feature>
<feature type="compositionally biased region" description="Acidic residues" evidence="1">
    <location>
        <begin position="265"/>
        <end position="274"/>
    </location>
</feature>
<accession>A0A0L0C1E1</accession>
<dbReference type="EMBL" id="JRES01001027">
    <property type="protein sequence ID" value="KNC26071.1"/>
    <property type="molecule type" value="Genomic_DNA"/>
</dbReference>
<reference evidence="2 3" key="1">
    <citation type="journal article" date="2015" name="Nat. Commun.">
        <title>Lucilia cuprina genome unlocks parasitic fly biology to underpin future interventions.</title>
        <authorList>
            <person name="Anstead C.A."/>
            <person name="Korhonen P.K."/>
            <person name="Young N.D."/>
            <person name="Hall R.S."/>
            <person name="Jex A.R."/>
            <person name="Murali S.C."/>
            <person name="Hughes D.S."/>
            <person name="Lee S.F."/>
            <person name="Perry T."/>
            <person name="Stroehlein A.J."/>
            <person name="Ansell B.R."/>
            <person name="Breugelmans B."/>
            <person name="Hofmann A."/>
            <person name="Qu J."/>
            <person name="Dugan S."/>
            <person name="Lee S.L."/>
            <person name="Chao H."/>
            <person name="Dinh H."/>
            <person name="Han Y."/>
            <person name="Doddapaneni H.V."/>
            <person name="Worley K.C."/>
            <person name="Muzny D.M."/>
            <person name="Ioannidis P."/>
            <person name="Waterhouse R.M."/>
            <person name="Zdobnov E.M."/>
            <person name="James P.J."/>
            <person name="Bagnall N.H."/>
            <person name="Kotze A.C."/>
            <person name="Gibbs R.A."/>
            <person name="Richards S."/>
            <person name="Batterham P."/>
            <person name="Gasser R.B."/>
        </authorList>
    </citation>
    <scope>NUCLEOTIDE SEQUENCE [LARGE SCALE GENOMIC DNA]</scope>
    <source>
        <strain evidence="2 3">LS</strain>
        <tissue evidence="2">Full body</tissue>
    </source>
</reference>
<sequence>MSLVAYDASSDEESDYEDEAPKAIVIEKPTKVPAVPQQPEKLAAGNGHISDDEDDFLPTPVENEKDFVNNLSTLLPKPKNNANLADILESFAKPTFNALPTPKAITTQTDIEEEDDEFLHKKPNEEIIEKPNKNNDVKKLPVKITIPSLKNFKDVEKEMADKAKYKSSINPTRTSSTSGLLSILPKAKSEQNFAKCTNSSGADNINQHTTKCEKPIMPAFVPDTVKHRRPATNTEDVDRLKSTKKKHHLNQAKQISASSHKTADSDESGDEDNNTDAATGDFFSFNTDQSLPEVSVNEINALVAKKAAKIVETTANYLKSTNNQNGNAVEEMQIDEQELAASRKRYHQDQQLHPEALQALAGSSTKRRRQQQSDIQVIDINSSQVLPNKDEWMRTALASSTTYQPTGVLVDEEPATGTRRKHQITYLAHKAKANEAELQAMWSANRQNRRATQSKYGF</sequence>
<feature type="region of interest" description="Disordered" evidence="1">
    <location>
        <begin position="98"/>
        <end position="133"/>
    </location>
</feature>
<dbReference type="InterPro" id="IPR018800">
    <property type="entry name" value="PRCC"/>
</dbReference>
<keyword evidence="3" id="KW-1185">Reference proteome</keyword>
<feature type="region of interest" description="Disordered" evidence="1">
    <location>
        <begin position="217"/>
        <end position="287"/>
    </location>
</feature>